<keyword evidence="1" id="KW-0732">Signal</keyword>
<proteinExistence type="predicted"/>
<feature type="signal peptide" evidence="1">
    <location>
        <begin position="1"/>
        <end position="22"/>
    </location>
</feature>
<protein>
    <submittedName>
        <fullName evidence="2">DUF4878 domain-containing protein</fullName>
    </submittedName>
</protein>
<dbReference type="SUPFAM" id="SSF54427">
    <property type="entry name" value="NTF2-like"/>
    <property type="match status" value="1"/>
</dbReference>
<organism evidence="2 3">
    <name type="scientific">Microbacterium mitrae</name>
    <dbReference type="NCBI Taxonomy" id="664640"/>
    <lineage>
        <taxon>Bacteria</taxon>
        <taxon>Bacillati</taxon>
        <taxon>Actinomycetota</taxon>
        <taxon>Actinomycetes</taxon>
        <taxon>Micrococcales</taxon>
        <taxon>Microbacteriaceae</taxon>
        <taxon>Microbacterium</taxon>
    </lineage>
</organism>
<dbReference type="InterPro" id="IPR039437">
    <property type="entry name" value="FrzH/put_lumazine-bd"/>
</dbReference>
<comment type="caution">
    <text evidence="2">The sequence shown here is derived from an EMBL/GenBank/DDBJ whole genome shotgun (WGS) entry which is preliminary data.</text>
</comment>
<keyword evidence="3" id="KW-1185">Reference proteome</keyword>
<name>A0A5C8HJU6_9MICO</name>
<dbReference type="RefSeq" id="WP_147826692.1">
    <property type="nucleotide sequence ID" value="NZ_BAAARG010000005.1"/>
</dbReference>
<evidence type="ECO:0000313" key="2">
    <source>
        <dbReference type="EMBL" id="TXK02758.1"/>
    </source>
</evidence>
<evidence type="ECO:0000256" key="1">
    <source>
        <dbReference type="SAM" id="SignalP"/>
    </source>
</evidence>
<dbReference type="Proteomes" id="UP000321196">
    <property type="component" value="Unassembled WGS sequence"/>
</dbReference>
<dbReference type="OrthoDB" id="4871806at2"/>
<dbReference type="Pfam" id="PF12893">
    <property type="entry name" value="Lumazine_bd_2"/>
    <property type="match status" value="1"/>
</dbReference>
<dbReference type="PROSITE" id="PS51257">
    <property type="entry name" value="PROKAR_LIPOPROTEIN"/>
    <property type="match status" value="1"/>
</dbReference>
<dbReference type="AlphaFoldDB" id="A0A5C8HJU6"/>
<gene>
    <name evidence="2" type="ORF">FVP60_12845</name>
</gene>
<reference evidence="2 3" key="1">
    <citation type="submission" date="2019-08" db="EMBL/GenBank/DDBJ databases">
        <authorList>
            <person name="Dong K."/>
        </authorList>
    </citation>
    <scope>NUCLEOTIDE SEQUENCE [LARGE SCALE GENOMIC DNA]</scope>
    <source>
        <strain evidence="2 3">M4-8</strain>
    </source>
</reference>
<dbReference type="Gene3D" id="3.10.450.50">
    <property type="match status" value="1"/>
</dbReference>
<feature type="chain" id="PRO_5038600457" evidence="1">
    <location>
        <begin position="23"/>
        <end position="144"/>
    </location>
</feature>
<dbReference type="EMBL" id="VRSW01000006">
    <property type="protein sequence ID" value="TXK02758.1"/>
    <property type="molecule type" value="Genomic_DNA"/>
</dbReference>
<evidence type="ECO:0000313" key="3">
    <source>
        <dbReference type="Proteomes" id="UP000321196"/>
    </source>
</evidence>
<accession>A0A5C8HJU6</accession>
<dbReference type="InterPro" id="IPR032710">
    <property type="entry name" value="NTF2-like_dom_sf"/>
</dbReference>
<sequence>MKRKLMALGAVAALSLSLAACSGGGVGGGEEAKVADRFTQFFDGLIAGDGEATCDVMLVDATTPMKDDATTYDLCVSTYEGLGDTMKEAMKDSGVEKIEVTKVEIDGDTATVTAKGAGALGGEESLTMTKVDGDWYLSQDSFAG</sequence>